<dbReference type="PANTHER" id="PTHR23330">
    <property type="entry name" value="P300 TRANSCRIPTIONAL COFACTOR JMY-RELATED"/>
    <property type="match status" value="1"/>
</dbReference>
<accession>A0A8C4SNX1</accession>
<feature type="coiled-coil region" evidence="1">
    <location>
        <begin position="98"/>
        <end position="125"/>
    </location>
</feature>
<evidence type="ECO:0000256" key="2">
    <source>
        <dbReference type="SAM" id="MobiDB-lite"/>
    </source>
</evidence>
<protein>
    <submittedName>
        <fullName evidence="3">Proline rich 11</fullName>
    </submittedName>
</protein>
<feature type="compositionally biased region" description="Basic residues" evidence="2">
    <location>
        <begin position="1"/>
        <end position="23"/>
    </location>
</feature>
<keyword evidence="4" id="KW-1185">Reference proteome</keyword>
<dbReference type="AlphaFoldDB" id="A0A8C4SNX1"/>
<reference evidence="3" key="1">
    <citation type="submission" date="2021-06" db="EMBL/GenBank/DDBJ databases">
        <authorList>
            <consortium name="Wellcome Sanger Institute Data Sharing"/>
        </authorList>
    </citation>
    <scope>NUCLEOTIDE SEQUENCE [LARGE SCALE GENOMIC DNA]</scope>
</reference>
<reference evidence="3" key="3">
    <citation type="submission" date="2025-09" db="UniProtKB">
        <authorList>
            <consortium name="Ensembl"/>
        </authorList>
    </citation>
    <scope>IDENTIFICATION</scope>
</reference>
<dbReference type="GO" id="GO:0005737">
    <property type="term" value="C:cytoplasm"/>
    <property type="evidence" value="ECO:0007669"/>
    <property type="project" value="TreeGrafter"/>
</dbReference>
<dbReference type="Ensembl" id="ENSECRT00000020218.1">
    <property type="protein sequence ID" value="ENSECRP00000019800.1"/>
    <property type="gene ID" value="ENSECRG00000013267.1"/>
</dbReference>
<organism evidence="3 4">
    <name type="scientific">Erpetoichthys calabaricus</name>
    <name type="common">Rope fish</name>
    <name type="synonym">Calamoichthys calabaricus</name>
    <dbReference type="NCBI Taxonomy" id="27687"/>
    <lineage>
        <taxon>Eukaryota</taxon>
        <taxon>Metazoa</taxon>
        <taxon>Chordata</taxon>
        <taxon>Craniata</taxon>
        <taxon>Vertebrata</taxon>
        <taxon>Euteleostomi</taxon>
        <taxon>Actinopterygii</taxon>
        <taxon>Polypteriformes</taxon>
        <taxon>Polypteridae</taxon>
        <taxon>Erpetoichthys</taxon>
    </lineage>
</organism>
<name>A0A8C4SNX1_ERPCA</name>
<sequence length="351" mass="39269">MGKLKERRRRWKSSSRRRAREQRRKAENVSVTSDYRPVETPTERSLIVQVPAVAERNFLSPLLLVMASVYCSLRNTLSRVYSCVWNAFFPSSIYLKQLHAVREQVDQLQMEMAALRCAIKLSEAMNSSCQTPTAPLNPSPVIQLNSASTNVPVVPALPPVPPPPVPPPPPPPPPVPPPPQTSVFTEKKNMVKRHTENCKLQQNPLVKKDAPVSVTLQDLLNVKLRKTNSPTAKVKAFSPSKRRTPLITMSDLQKVTLRSSQTDIPTKFGKTYLKNACPSPANLRWQLKRVDVQRSPGGTPLYEKENKESGSGLTPIMTQALRRKFQMALPRSPPPLIRSCNTLNTSFSETN</sequence>
<proteinExistence type="predicted"/>
<evidence type="ECO:0000256" key="1">
    <source>
        <dbReference type="SAM" id="Coils"/>
    </source>
</evidence>
<dbReference type="GeneTree" id="ENSGT00510000046704"/>
<keyword evidence="1" id="KW-0175">Coiled coil</keyword>
<dbReference type="GO" id="GO:0005634">
    <property type="term" value="C:nucleus"/>
    <property type="evidence" value="ECO:0007669"/>
    <property type="project" value="TreeGrafter"/>
</dbReference>
<dbReference type="Proteomes" id="UP000694620">
    <property type="component" value="Chromosome 8"/>
</dbReference>
<dbReference type="PANTHER" id="PTHR23330:SF9">
    <property type="entry name" value="PROLINE-RICH PROTEIN 11"/>
    <property type="match status" value="1"/>
</dbReference>
<evidence type="ECO:0000313" key="3">
    <source>
        <dbReference type="Ensembl" id="ENSECRP00000019800.1"/>
    </source>
</evidence>
<reference evidence="3" key="2">
    <citation type="submission" date="2025-08" db="UniProtKB">
        <authorList>
            <consortium name="Ensembl"/>
        </authorList>
    </citation>
    <scope>IDENTIFICATION</scope>
</reference>
<evidence type="ECO:0000313" key="4">
    <source>
        <dbReference type="Proteomes" id="UP000694620"/>
    </source>
</evidence>
<gene>
    <name evidence="3" type="primary">PRR11</name>
</gene>
<feature type="region of interest" description="Disordered" evidence="2">
    <location>
        <begin position="1"/>
        <end position="35"/>
    </location>
</feature>